<evidence type="ECO:0000256" key="1">
    <source>
        <dbReference type="SAM" id="Phobius"/>
    </source>
</evidence>
<evidence type="ECO:0000313" key="2">
    <source>
        <dbReference type="Proteomes" id="UP000095283"/>
    </source>
</evidence>
<organism evidence="2 3">
    <name type="scientific">Heterorhabditis bacteriophora</name>
    <name type="common">Entomopathogenic nematode worm</name>
    <dbReference type="NCBI Taxonomy" id="37862"/>
    <lineage>
        <taxon>Eukaryota</taxon>
        <taxon>Metazoa</taxon>
        <taxon>Ecdysozoa</taxon>
        <taxon>Nematoda</taxon>
        <taxon>Chromadorea</taxon>
        <taxon>Rhabditida</taxon>
        <taxon>Rhabditina</taxon>
        <taxon>Rhabditomorpha</taxon>
        <taxon>Strongyloidea</taxon>
        <taxon>Heterorhabditidae</taxon>
        <taxon>Heterorhabditis</taxon>
    </lineage>
</organism>
<accession>A0A1I7W9X5</accession>
<keyword evidence="2" id="KW-1185">Reference proteome</keyword>
<dbReference type="Proteomes" id="UP000095283">
    <property type="component" value="Unplaced"/>
</dbReference>
<name>A0A1I7W9X5_HETBA</name>
<sequence>MPLEVSLINVANFKRLLRNNRYFDHLPSRRRTKNFCWFEQQHIVNIDFSLSLLSLSLCLCLSVSLSVSLISTFNYFSLNSYVDCFLPCFAKNNNYLISFRTYRNQNATSRHLTFFCRTKLTSIVCCLVFLKIFVLFLLIHYLNSPDCFYLLASVPRLCCRIFRKLYFLTFYWSRVSATVFCLLTRSGRLSTARSYLNLNVVAGLFLDRKDKYPFYALHRLENISAE</sequence>
<keyword evidence="1" id="KW-1133">Transmembrane helix</keyword>
<feature type="transmembrane region" description="Helical" evidence="1">
    <location>
        <begin position="120"/>
        <end position="141"/>
    </location>
</feature>
<reference evidence="3" key="1">
    <citation type="submission" date="2016-11" db="UniProtKB">
        <authorList>
            <consortium name="WormBaseParasite"/>
        </authorList>
    </citation>
    <scope>IDENTIFICATION</scope>
</reference>
<keyword evidence="1" id="KW-0472">Membrane</keyword>
<dbReference type="WBParaSite" id="Hba_01478">
    <property type="protein sequence ID" value="Hba_01478"/>
    <property type="gene ID" value="Hba_01478"/>
</dbReference>
<keyword evidence="1" id="KW-0812">Transmembrane</keyword>
<evidence type="ECO:0000313" key="3">
    <source>
        <dbReference type="WBParaSite" id="Hba_01478"/>
    </source>
</evidence>
<proteinExistence type="predicted"/>
<protein>
    <submittedName>
        <fullName evidence="3">Transmembrane protein</fullName>
    </submittedName>
</protein>
<feature type="transmembrane region" description="Helical" evidence="1">
    <location>
        <begin position="48"/>
        <end position="70"/>
    </location>
</feature>
<dbReference type="AlphaFoldDB" id="A0A1I7W9X5"/>